<gene>
    <name evidence="1" type="ORF">BA896_022505</name>
</gene>
<evidence type="ECO:0000313" key="1">
    <source>
        <dbReference type="EMBL" id="OFJ46342.1"/>
    </source>
</evidence>
<protein>
    <submittedName>
        <fullName evidence="1">Uncharacterized protein</fullName>
    </submittedName>
</protein>
<proteinExistence type="predicted"/>
<dbReference type="EMBL" id="MAQB02000015">
    <property type="protein sequence ID" value="OFJ46342.1"/>
    <property type="molecule type" value="Genomic_DNA"/>
</dbReference>
<accession>A0A1E8PJ38</accession>
<comment type="caution">
    <text evidence="1">The sequence shown here is derived from an EMBL/GenBank/DDBJ whole genome shotgun (WGS) entry which is preliminary data.</text>
</comment>
<reference evidence="1 2" key="1">
    <citation type="submission" date="2016-10" db="EMBL/GenBank/DDBJ databases">
        <title>Updated version of Genome Assembly of Janthinobacterium lividum ERGS5:01.</title>
        <authorList>
            <person name="Kumar R."/>
            <person name="Acharya V."/>
            <person name="Singh D."/>
        </authorList>
    </citation>
    <scope>NUCLEOTIDE SEQUENCE [LARGE SCALE GENOMIC DNA]</scope>
    <source>
        <strain evidence="1 2">ERGS5:01</strain>
    </source>
</reference>
<sequence length="89" mass="9861">MYLGIAQWRSKTSIVADARVALGTANSRKEEAGLRHSTARSGTSSVAFQLLRYAMPVTLYPSSGLPWLLRSTPLYYARFAARPTVHCCR</sequence>
<dbReference type="Proteomes" id="UP000092634">
    <property type="component" value="Unassembled WGS sequence"/>
</dbReference>
<evidence type="ECO:0000313" key="2">
    <source>
        <dbReference type="Proteomes" id="UP000092634"/>
    </source>
</evidence>
<name>A0A1E8PJ38_9BURK</name>
<organism evidence="1 2">
    <name type="scientific">Janthinobacterium lividum</name>
    <dbReference type="NCBI Taxonomy" id="29581"/>
    <lineage>
        <taxon>Bacteria</taxon>
        <taxon>Pseudomonadati</taxon>
        <taxon>Pseudomonadota</taxon>
        <taxon>Betaproteobacteria</taxon>
        <taxon>Burkholderiales</taxon>
        <taxon>Oxalobacteraceae</taxon>
        <taxon>Janthinobacterium</taxon>
    </lineage>
</organism>
<dbReference type="AlphaFoldDB" id="A0A1E8PJ38"/>